<dbReference type="InterPro" id="IPR037925">
    <property type="entry name" value="FlgE/F/G-like"/>
</dbReference>
<evidence type="ECO:0000256" key="3">
    <source>
        <dbReference type="ARBA" id="ARBA00017948"/>
    </source>
</evidence>
<dbReference type="RefSeq" id="WP_038005453.1">
    <property type="nucleotide sequence ID" value="NZ_CYRX01000011.1"/>
</dbReference>
<dbReference type="Pfam" id="PF00460">
    <property type="entry name" value="Flg_bb_rod"/>
    <property type="match status" value="1"/>
</dbReference>
<dbReference type="InterPro" id="IPR010930">
    <property type="entry name" value="Flg_bb/hook_C_dom"/>
</dbReference>
<evidence type="ECO:0000256" key="7">
    <source>
        <dbReference type="NCBIfam" id="TIGR02488"/>
    </source>
</evidence>
<evidence type="ECO:0000256" key="5">
    <source>
        <dbReference type="ARBA" id="ARBA00025933"/>
    </source>
</evidence>
<evidence type="ECO:0000256" key="4">
    <source>
        <dbReference type="ARBA" id="ARBA00023143"/>
    </source>
</evidence>
<dbReference type="Pfam" id="PF22692">
    <property type="entry name" value="LlgE_F_G_D1"/>
    <property type="match status" value="1"/>
</dbReference>
<dbReference type="Pfam" id="PF06429">
    <property type="entry name" value="Flg_bbr_C"/>
    <property type="match status" value="1"/>
</dbReference>
<dbReference type="GO" id="GO:0009426">
    <property type="term" value="C:bacterial-type flagellum basal body, distal rod"/>
    <property type="evidence" value="ECO:0007669"/>
    <property type="project" value="UniProtKB-UniRule"/>
</dbReference>
<evidence type="ECO:0000256" key="1">
    <source>
        <dbReference type="ARBA" id="ARBA00004117"/>
    </source>
</evidence>
<dbReference type="InterPro" id="IPR019776">
    <property type="entry name" value="Flagellar_basal_body_rod_CS"/>
</dbReference>
<comment type="subunit">
    <text evidence="5 8">The basal body constitutes a major portion of the flagellar organelle and consists of four rings (L,P,S, and M) mounted on a central rod. The rod consists of about 26 subunits of FlgG in the distal portion, and FlgB, FlgC and FlgF are thought to build up the proximal portion of the rod with about 6 subunits each.</text>
</comment>
<keyword evidence="4 8" id="KW-0975">Bacterial flagellum</keyword>
<dbReference type="InterPro" id="IPR053967">
    <property type="entry name" value="LlgE_F_G-like_D1"/>
</dbReference>
<evidence type="ECO:0000259" key="10">
    <source>
        <dbReference type="Pfam" id="PF06429"/>
    </source>
</evidence>
<protein>
    <recommendedName>
        <fullName evidence="3 7">Flagellar basal-body rod protein FlgG</fullName>
    </recommendedName>
    <alternativeName>
        <fullName evidence="6 8">Distal rod protein</fullName>
    </alternativeName>
</protein>
<dbReference type="NCBIfam" id="TIGR02488">
    <property type="entry name" value="flgG_G_neg"/>
    <property type="match status" value="1"/>
</dbReference>
<dbReference type="PANTHER" id="PTHR30435:SF19">
    <property type="entry name" value="FLAGELLAR BASAL-BODY ROD PROTEIN FLGG"/>
    <property type="match status" value="1"/>
</dbReference>
<reference evidence="12 13" key="1">
    <citation type="submission" date="2015-09" db="EMBL/GenBank/DDBJ databases">
        <authorList>
            <consortium name="Swine Surveillance"/>
        </authorList>
    </citation>
    <scope>NUCLEOTIDE SEQUENCE [LARGE SCALE GENOMIC DNA]</scope>
    <source>
        <strain evidence="12 13">CECT 5294</strain>
    </source>
</reference>
<evidence type="ECO:0000256" key="2">
    <source>
        <dbReference type="ARBA" id="ARBA00009677"/>
    </source>
</evidence>
<dbReference type="GO" id="GO:0071978">
    <property type="term" value="P:bacterial-type flagellum-dependent swarming motility"/>
    <property type="evidence" value="ECO:0007669"/>
    <property type="project" value="TreeGrafter"/>
</dbReference>
<dbReference type="STRING" id="266809.PM03_09515"/>
<dbReference type="PANTHER" id="PTHR30435">
    <property type="entry name" value="FLAGELLAR PROTEIN"/>
    <property type="match status" value="1"/>
</dbReference>
<feature type="domain" description="Flagellar basal body rod protein N-terminal" evidence="9">
    <location>
        <begin position="6"/>
        <end position="36"/>
    </location>
</feature>
<dbReference type="eggNOG" id="COG4786">
    <property type="taxonomic scope" value="Bacteria"/>
</dbReference>
<dbReference type="SUPFAM" id="SSF117143">
    <property type="entry name" value="Flagellar hook protein flgE"/>
    <property type="match status" value="1"/>
</dbReference>
<dbReference type="Proteomes" id="UP000051298">
    <property type="component" value="Unassembled WGS sequence"/>
</dbReference>
<accession>A0A0P1FG63</accession>
<evidence type="ECO:0000259" key="9">
    <source>
        <dbReference type="Pfam" id="PF00460"/>
    </source>
</evidence>
<dbReference type="NCBIfam" id="TIGR03506">
    <property type="entry name" value="FlgEFG_subfam"/>
    <property type="match status" value="2"/>
</dbReference>
<feature type="domain" description="Flagellar hook protein FlgE/F/G-like D1" evidence="11">
    <location>
        <begin position="97"/>
        <end position="160"/>
    </location>
</feature>
<evidence type="ECO:0000256" key="6">
    <source>
        <dbReference type="ARBA" id="ARBA00032912"/>
    </source>
</evidence>
<feature type="domain" description="Flagellar basal-body/hook protein C-terminal" evidence="10">
    <location>
        <begin position="216"/>
        <end position="260"/>
    </location>
</feature>
<name>A0A0P1FG63_9RHOB</name>
<evidence type="ECO:0000313" key="12">
    <source>
        <dbReference type="EMBL" id="CUH59910.1"/>
    </source>
</evidence>
<organism evidence="12 13">
    <name type="scientific">Thalassobacter stenotrophicus</name>
    <dbReference type="NCBI Taxonomy" id="266809"/>
    <lineage>
        <taxon>Bacteria</taxon>
        <taxon>Pseudomonadati</taxon>
        <taxon>Pseudomonadota</taxon>
        <taxon>Alphaproteobacteria</taxon>
        <taxon>Rhodobacterales</taxon>
        <taxon>Roseobacteraceae</taxon>
        <taxon>Thalassobacter</taxon>
    </lineage>
</organism>
<dbReference type="InterPro" id="IPR001444">
    <property type="entry name" value="Flag_bb_rod_N"/>
</dbReference>
<dbReference type="PROSITE" id="PS00588">
    <property type="entry name" value="FLAGELLA_BB_ROD"/>
    <property type="match status" value="1"/>
</dbReference>
<comment type="subcellular location">
    <subcellularLocation>
        <location evidence="1 8">Bacterial flagellum basal body</location>
    </subcellularLocation>
</comment>
<gene>
    <name evidence="12" type="primary">flgG_1</name>
    <name evidence="12" type="ORF">THS5294_01199</name>
</gene>
<evidence type="ECO:0000259" key="11">
    <source>
        <dbReference type="Pfam" id="PF22692"/>
    </source>
</evidence>
<dbReference type="EMBL" id="CYRX01000011">
    <property type="protein sequence ID" value="CUH59910.1"/>
    <property type="molecule type" value="Genomic_DNA"/>
</dbReference>
<sequence length="262" mass="27942">MSSNAMHVAKTGLNAQQTRMQVIANNLSNLNTVGFKSDRVNFESLLYQVHRSGGDQTSEGTQLTSALAIGTGVRAVNTQKLYSQGGMVNTDNSFDLAIDGQGFFQVLMPDGRVGYTRNGSFSRSAEGTLTTASGYVVQPEIQIPDDALEVNISQDGIVSVRSPGQNTPQEIGQLTLAVFANPRGLQPVGESFLVETAASGLPTVATPQAQGIGKLMQGSLESSNVNVVQQLVEMIETQRAYEVSSKAISSSDEMMRYISNNL</sequence>
<evidence type="ECO:0000256" key="8">
    <source>
        <dbReference type="RuleBase" id="RU362116"/>
    </source>
</evidence>
<evidence type="ECO:0000313" key="13">
    <source>
        <dbReference type="Proteomes" id="UP000051298"/>
    </source>
</evidence>
<dbReference type="AlphaFoldDB" id="A0A0P1FG63"/>
<comment type="similarity">
    <text evidence="2 8">Belongs to the flagella basal body rod proteins family.</text>
</comment>
<dbReference type="InterPro" id="IPR020013">
    <property type="entry name" value="Flagellar_FlgE/F/G"/>
</dbReference>
<proteinExistence type="inferred from homology"/>
<dbReference type="InterPro" id="IPR012834">
    <property type="entry name" value="FlgG_G_neg"/>
</dbReference>